<keyword evidence="1" id="KW-0449">Lipoprotein</keyword>
<keyword evidence="1" id="KW-0112">Calmodulin-binding</keyword>
<sequence>MKKITTSHSQGNNSKSKVKTTRYDSRLGRMDAGNQEFNYQEIVDKLHKYYLIVKKHILSHQSPTLGLFAADLASEERHIGHIRDSLWAANSVWALHQAYKRIDDDRGRTYELGQ</sequence>
<keyword evidence="1" id="KW-1003">Cell membrane</keyword>
<comment type="subcellular location">
    <subcellularLocation>
        <location evidence="1">Cell membrane</location>
        <topology evidence="1">Lipid-anchor</topology>
        <orientation evidence="1">Cytoplasmic side</orientation>
    </subcellularLocation>
</comment>
<evidence type="ECO:0000256" key="2">
    <source>
        <dbReference type="SAM" id="MobiDB-lite"/>
    </source>
</evidence>
<feature type="non-terminal residue" evidence="3">
    <location>
        <position position="114"/>
    </location>
</feature>
<reference evidence="3" key="1">
    <citation type="submission" date="2022-03" db="EMBL/GenBank/DDBJ databases">
        <authorList>
            <person name="Martin C."/>
        </authorList>
    </citation>
    <scope>NUCLEOTIDE SEQUENCE</scope>
</reference>
<keyword evidence="1" id="KW-0472">Membrane</keyword>
<evidence type="ECO:0000313" key="3">
    <source>
        <dbReference type="EMBL" id="CAH1778893.1"/>
    </source>
</evidence>
<dbReference type="GO" id="GO:0005964">
    <property type="term" value="C:phosphorylase kinase complex"/>
    <property type="evidence" value="ECO:0007669"/>
    <property type="project" value="TreeGrafter"/>
</dbReference>
<dbReference type="GO" id="GO:0005886">
    <property type="term" value="C:plasma membrane"/>
    <property type="evidence" value="ECO:0007669"/>
    <property type="project" value="UniProtKB-SubCell"/>
</dbReference>
<gene>
    <name evidence="3" type="ORF">OFUS_LOCUS5754</name>
</gene>
<feature type="compositionally biased region" description="Polar residues" evidence="2">
    <location>
        <begin position="1"/>
        <end position="15"/>
    </location>
</feature>
<keyword evidence="1" id="KW-0321">Glycogen metabolism</keyword>
<evidence type="ECO:0000256" key="1">
    <source>
        <dbReference type="RuleBase" id="RU364123"/>
    </source>
</evidence>
<organism evidence="3 4">
    <name type="scientific">Owenia fusiformis</name>
    <name type="common">Polychaete worm</name>
    <dbReference type="NCBI Taxonomy" id="6347"/>
    <lineage>
        <taxon>Eukaryota</taxon>
        <taxon>Metazoa</taxon>
        <taxon>Spiralia</taxon>
        <taxon>Lophotrochozoa</taxon>
        <taxon>Annelida</taxon>
        <taxon>Polychaeta</taxon>
        <taxon>Sedentaria</taxon>
        <taxon>Canalipalpata</taxon>
        <taxon>Sabellida</taxon>
        <taxon>Oweniida</taxon>
        <taxon>Oweniidae</taxon>
        <taxon>Owenia</taxon>
    </lineage>
</organism>
<feature type="region of interest" description="Disordered" evidence="2">
    <location>
        <begin position="1"/>
        <end position="25"/>
    </location>
</feature>
<dbReference type="PANTHER" id="PTHR10749">
    <property type="entry name" value="PHOSPHORYLASE B KINASE REGULATORY SUBUNIT"/>
    <property type="match status" value="1"/>
</dbReference>
<comment type="function">
    <text evidence="1">Phosphorylase b kinase catalyzes the phosphorylation of serine in certain substrates, including troponin I.</text>
</comment>
<proteinExistence type="inferred from homology"/>
<comment type="similarity">
    <text evidence="1">Belongs to the phosphorylase b kinase regulatory chain family.</text>
</comment>
<dbReference type="OrthoDB" id="5971574at2759"/>
<protein>
    <recommendedName>
        <fullName evidence="1">Phosphorylase b kinase regulatory subunit</fullName>
    </recommendedName>
</protein>
<evidence type="ECO:0000313" key="4">
    <source>
        <dbReference type="Proteomes" id="UP000749559"/>
    </source>
</evidence>
<dbReference type="GO" id="GO:0005516">
    <property type="term" value="F:calmodulin binding"/>
    <property type="evidence" value="ECO:0007669"/>
    <property type="project" value="UniProtKB-KW"/>
</dbReference>
<dbReference type="EMBL" id="CAIIXF020000003">
    <property type="protein sequence ID" value="CAH1778893.1"/>
    <property type="molecule type" value="Genomic_DNA"/>
</dbReference>
<keyword evidence="1" id="KW-0119">Carbohydrate metabolism</keyword>
<comment type="pathway">
    <text evidence="1">Glycan biosynthesis; glycogen metabolism.</text>
</comment>
<name>A0A8S4NCC2_OWEFU</name>
<dbReference type="GO" id="GO:0005977">
    <property type="term" value="P:glycogen metabolic process"/>
    <property type="evidence" value="ECO:0007669"/>
    <property type="project" value="UniProtKB-KW"/>
</dbReference>
<dbReference type="AlphaFoldDB" id="A0A8S4NCC2"/>
<keyword evidence="4" id="KW-1185">Reference proteome</keyword>
<dbReference type="Proteomes" id="UP000749559">
    <property type="component" value="Unassembled WGS sequence"/>
</dbReference>
<dbReference type="InterPro" id="IPR008734">
    <property type="entry name" value="PHK_A/B_su"/>
</dbReference>
<accession>A0A8S4NCC2</accession>
<comment type="caution">
    <text evidence="3">The sequence shown here is derived from an EMBL/GenBank/DDBJ whole genome shotgun (WGS) entry which is preliminary data.</text>
</comment>
<dbReference type="PANTHER" id="PTHR10749:SF8">
    <property type="entry name" value="PHOSPHORYLASE B KINASE REGULATORY SUBUNIT BETA"/>
    <property type="match status" value="1"/>
</dbReference>
<keyword evidence="1" id="KW-0636">Prenylation</keyword>